<dbReference type="Gene3D" id="3.10.180.10">
    <property type="entry name" value="2,3-Dihydroxybiphenyl 1,2-Dioxygenase, domain 1"/>
    <property type="match status" value="1"/>
</dbReference>
<dbReference type="Pfam" id="PF00903">
    <property type="entry name" value="Glyoxalase"/>
    <property type="match status" value="1"/>
</dbReference>
<dbReference type="CDD" id="cd06587">
    <property type="entry name" value="VOC"/>
    <property type="match status" value="1"/>
</dbReference>
<dbReference type="PROSITE" id="PS00934">
    <property type="entry name" value="GLYOXALASE_I_1"/>
    <property type="match status" value="1"/>
</dbReference>
<organism evidence="3 4">
    <name type="scientific">Shewanella polaris</name>
    <dbReference type="NCBI Taxonomy" id="2588449"/>
    <lineage>
        <taxon>Bacteria</taxon>
        <taxon>Pseudomonadati</taxon>
        <taxon>Pseudomonadota</taxon>
        <taxon>Gammaproteobacteria</taxon>
        <taxon>Alteromonadales</taxon>
        <taxon>Shewanellaceae</taxon>
        <taxon>Shewanella</taxon>
    </lineage>
</organism>
<protein>
    <submittedName>
        <fullName evidence="3">VOC family protein</fullName>
    </submittedName>
</protein>
<evidence type="ECO:0000256" key="1">
    <source>
        <dbReference type="ARBA" id="ARBA00022723"/>
    </source>
</evidence>
<proteinExistence type="predicted"/>
<dbReference type="InterPro" id="IPR004360">
    <property type="entry name" value="Glyas_Fos-R_dOase_dom"/>
</dbReference>
<keyword evidence="1" id="KW-0479">Metal-binding</keyword>
<evidence type="ECO:0000313" key="4">
    <source>
        <dbReference type="Proteomes" id="UP000319809"/>
    </source>
</evidence>
<dbReference type="SUPFAM" id="SSF54593">
    <property type="entry name" value="Glyoxalase/Bleomycin resistance protein/Dihydroxybiphenyl dioxygenase"/>
    <property type="match status" value="1"/>
</dbReference>
<dbReference type="GO" id="GO:0004462">
    <property type="term" value="F:lactoylglutathione lyase activity"/>
    <property type="evidence" value="ECO:0007669"/>
    <property type="project" value="InterPro"/>
</dbReference>
<dbReference type="PROSITE" id="PS51819">
    <property type="entry name" value="VOC"/>
    <property type="match status" value="1"/>
</dbReference>
<evidence type="ECO:0000313" key="3">
    <source>
        <dbReference type="EMBL" id="QDE30839.1"/>
    </source>
</evidence>
<dbReference type="AlphaFoldDB" id="A0A4Y5YE58"/>
<dbReference type="RefSeq" id="WP_137221345.1">
    <property type="nucleotide sequence ID" value="NZ_CP041036.1"/>
</dbReference>
<feature type="domain" description="VOC" evidence="2">
    <location>
        <begin position="2"/>
        <end position="111"/>
    </location>
</feature>
<dbReference type="InterPro" id="IPR029068">
    <property type="entry name" value="Glyas_Bleomycin-R_OHBP_Dase"/>
</dbReference>
<dbReference type="EMBL" id="CP041036">
    <property type="protein sequence ID" value="QDE30839.1"/>
    <property type="molecule type" value="Genomic_DNA"/>
</dbReference>
<name>A0A4Y5YE58_9GAMM</name>
<reference evidence="3 4" key="1">
    <citation type="submission" date="2019-06" db="EMBL/GenBank/DDBJ databases">
        <title>The genome of Shewanella sp. SM1901.</title>
        <authorList>
            <person name="Cha Q."/>
        </authorList>
    </citation>
    <scope>NUCLEOTIDE SEQUENCE [LARGE SCALE GENOMIC DNA]</scope>
    <source>
        <strain evidence="3 4">SM1901</strain>
    </source>
</reference>
<dbReference type="GO" id="GO:0046872">
    <property type="term" value="F:metal ion binding"/>
    <property type="evidence" value="ECO:0007669"/>
    <property type="project" value="UniProtKB-KW"/>
</dbReference>
<dbReference type="Proteomes" id="UP000319809">
    <property type="component" value="Chromosome"/>
</dbReference>
<accession>A0A4Y5YE58</accession>
<keyword evidence="4" id="KW-1185">Reference proteome</keyword>
<gene>
    <name evidence="3" type="ORF">FH971_07575</name>
</gene>
<evidence type="ECO:0000259" key="2">
    <source>
        <dbReference type="PROSITE" id="PS51819"/>
    </source>
</evidence>
<dbReference type="KEGG" id="spol:FH971_07575"/>
<dbReference type="InterPro" id="IPR018146">
    <property type="entry name" value="Glyoxalase_1_CS"/>
</dbReference>
<sequence>MNLNQVTLPVSNMNKAVSFYQILGFTLIVDTPHYARFECPMGESSFSLSLESEPMTHGAVIYFEHPKLDEWVNELLEKDIVFSQMPTDETYLWREAVLFDPSGNKLKLYWAGDNRLNPPWRVQTV</sequence>
<dbReference type="InterPro" id="IPR037523">
    <property type="entry name" value="VOC_core"/>
</dbReference>